<evidence type="ECO:0000313" key="2">
    <source>
        <dbReference type="Proteomes" id="UP000827986"/>
    </source>
</evidence>
<comment type="caution">
    <text evidence="1">The sequence shown here is derived from an EMBL/GenBank/DDBJ whole genome shotgun (WGS) entry which is preliminary data.</text>
</comment>
<name>A0A9D4ART5_9SAUR</name>
<dbReference type="Proteomes" id="UP000827986">
    <property type="component" value="Unassembled WGS sequence"/>
</dbReference>
<gene>
    <name evidence="1" type="ORF">KIL84_013128</name>
</gene>
<keyword evidence="2" id="KW-1185">Reference proteome</keyword>
<reference evidence="1" key="1">
    <citation type="submission" date="2021-09" db="EMBL/GenBank/DDBJ databases">
        <title>The genome of Mauremys mutica provides insights into the evolution of semi-aquatic lifestyle.</title>
        <authorList>
            <person name="Gong S."/>
            <person name="Gao Y."/>
        </authorList>
    </citation>
    <scope>NUCLEOTIDE SEQUENCE</scope>
    <source>
        <strain evidence="1">MM-2020</strain>
        <tissue evidence="1">Muscle</tissue>
    </source>
</reference>
<evidence type="ECO:0000313" key="1">
    <source>
        <dbReference type="EMBL" id="KAH1168538.1"/>
    </source>
</evidence>
<dbReference type="EMBL" id="JAHDVG010000485">
    <property type="protein sequence ID" value="KAH1168538.1"/>
    <property type="molecule type" value="Genomic_DNA"/>
</dbReference>
<sequence>MTTFKCPIEFDEEEYFVPNKTSFFPWEEKCEVHSNQVQALITEIVFYSNKISNISLMLYLLDKITGALSPLRRTIRVCIGVELMHATAKTASENPTNNMETV</sequence>
<accession>A0A9D4ART5</accession>
<dbReference type="AlphaFoldDB" id="A0A9D4ART5"/>
<organism evidence="1 2">
    <name type="scientific">Mauremys mutica</name>
    <name type="common">yellowpond turtle</name>
    <dbReference type="NCBI Taxonomy" id="74926"/>
    <lineage>
        <taxon>Eukaryota</taxon>
        <taxon>Metazoa</taxon>
        <taxon>Chordata</taxon>
        <taxon>Craniata</taxon>
        <taxon>Vertebrata</taxon>
        <taxon>Euteleostomi</taxon>
        <taxon>Archelosauria</taxon>
        <taxon>Testudinata</taxon>
        <taxon>Testudines</taxon>
        <taxon>Cryptodira</taxon>
        <taxon>Durocryptodira</taxon>
        <taxon>Testudinoidea</taxon>
        <taxon>Geoemydidae</taxon>
        <taxon>Geoemydinae</taxon>
        <taxon>Mauremys</taxon>
    </lineage>
</organism>
<proteinExistence type="predicted"/>
<protein>
    <submittedName>
        <fullName evidence="1">Uncharacterized protein</fullName>
    </submittedName>
</protein>